<dbReference type="FunFam" id="1.20.1250.20:FF:000001">
    <property type="entry name" value="Dicarboxylate MFS transporter"/>
    <property type="match status" value="1"/>
</dbReference>
<evidence type="ECO:0000256" key="4">
    <source>
        <dbReference type="ARBA" id="ARBA00022475"/>
    </source>
</evidence>
<evidence type="ECO:0000256" key="7">
    <source>
        <dbReference type="ARBA" id="ARBA00022989"/>
    </source>
</evidence>
<sequence length="432" mass="47729">MNKVQYKIVSLTALGGALEFYDFTIYALFASYISQNFFTNTNTLIGLINTFAVFALGYLARPIGGMVFGHLGDKFGRKSAFSLAVFMMATATLLMGCLPNYHSIGIAAPIILIFLRLIQGFSVGGEIPGAAVFTMEHVPQKQRGFAIGLVFMCITLGNSLGALIGFILTSLLNQEQMMSWGWRIPFVIGFGLGIISYIIRRQSIETPVFLAMAKEKKLHRQPFWGLWTLSWEKLFHAFLFTAVSSSIISLFLYLPAYLTSIVKLKITHTYLINLVSFLSFAVLTAVFGSLSDRFNRKKLLMAGALLLILSSYPLFYGLSHFGESFVWIFTLCFALFGAMINGSYVVLISESFPAHLRYSGVGFSYSLGIALFGGIAPLAFTQLIHILRVPEAPALYILVCACLTLIAILRSDHQEKTPALLHGNEQTSILSR</sequence>
<dbReference type="InterPro" id="IPR005829">
    <property type="entry name" value="Sugar_transporter_CS"/>
</dbReference>
<dbReference type="EMBL" id="LNYZ01000008">
    <property type="protein sequence ID" value="KTD78739.1"/>
    <property type="molecule type" value="Genomic_DNA"/>
</dbReference>
<keyword evidence="8 9" id="KW-0472">Membrane</keyword>
<keyword evidence="7 9" id="KW-1133">Transmembrane helix</keyword>
<dbReference type="Proteomes" id="UP000255110">
    <property type="component" value="Unassembled WGS sequence"/>
</dbReference>
<feature type="transmembrane region" description="Helical" evidence="9">
    <location>
        <begin position="325"/>
        <end position="348"/>
    </location>
</feature>
<keyword evidence="13" id="KW-1185">Reference proteome</keyword>
<evidence type="ECO:0000256" key="8">
    <source>
        <dbReference type="ARBA" id="ARBA00023136"/>
    </source>
</evidence>
<accession>A0A378LCS1</accession>
<evidence type="ECO:0000256" key="6">
    <source>
        <dbReference type="ARBA" id="ARBA00022847"/>
    </source>
</evidence>
<dbReference type="GO" id="GO:0015293">
    <property type="term" value="F:symporter activity"/>
    <property type="evidence" value="ECO:0007669"/>
    <property type="project" value="UniProtKB-KW"/>
</dbReference>
<dbReference type="SUPFAM" id="SSF103473">
    <property type="entry name" value="MFS general substrate transporter"/>
    <property type="match status" value="1"/>
</dbReference>
<evidence type="ECO:0000313" key="14">
    <source>
        <dbReference type="Proteomes" id="UP000255110"/>
    </source>
</evidence>
<dbReference type="AlphaFoldDB" id="A0A378LCS1"/>
<evidence type="ECO:0000256" key="9">
    <source>
        <dbReference type="SAM" id="Phobius"/>
    </source>
</evidence>
<keyword evidence="4" id="KW-1003">Cell membrane</keyword>
<comment type="subcellular location">
    <subcellularLocation>
        <location evidence="1">Cell membrane</location>
        <topology evidence="1">Multi-pass membrane protein</topology>
    </subcellularLocation>
</comment>
<feature type="transmembrane region" description="Helical" evidence="9">
    <location>
        <begin position="107"/>
        <end position="133"/>
    </location>
</feature>
<evidence type="ECO:0000256" key="1">
    <source>
        <dbReference type="ARBA" id="ARBA00004651"/>
    </source>
</evidence>
<evidence type="ECO:0000313" key="12">
    <source>
        <dbReference type="EMBL" id="STY24170.1"/>
    </source>
</evidence>
<feature type="transmembrane region" description="Helical" evidence="9">
    <location>
        <begin position="270"/>
        <end position="287"/>
    </location>
</feature>
<evidence type="ECO:0000313" key="11">
    <source>
        <dbReference type="EMBL" id="KTD78739.1"/>
    </source>
</evidence>
<dbReference type="PANTHER" id="PTHR43528">
    <property type="entry name" value="ALPHA-KETOGLUTARATE PERMEASE"/>
    <property type="match status" value="1"/>
</dbReference>
<evidence type="ECO:0000259" key="10">
    <source>
        <dbReference type="PROSITE" id="PS50850"/>
    </source>
</evidence>
<dbReference type="InterPro" id="IPR051084">
    <property type="entry name" value="H+-coupled_symporters"/>
</dbReference>
<feature type="transmembrane region" description="Helical" evidence="9">
    <location>
        <begin position="45"/>
        <end position="68"/>
    </location>
</feature>
<feature type="domain" description="Major facilitator superfamily (MFS) profile" evidence="10">
    <location>
        <begin position="8"/>
        <end position="416"/>
    </location>
</feature>
<proteinExistence type="inferred from homology"/>
<dbReference type="InterPro" id="IPR036259">
    <property type="entry name" value="MFS_trans_sf"/>
</dbReference>
<name>A0A378LCS1_9GAMM</name>
<dbReference type="RefSeq" id="WP_058476779.1">
    <property type="nucleotide sequence ID" value="NZ_CAAAIO010000005.1"/>
</dbReference>
<reference evidence="11 13" key="1">
    <citation type="submission" date="2015-11" db="EMBL/GenBank/DDBJ databases">
        <title>Genomic analysis of 38 Legionella species identifies large and diverse effector repertoires.</title>
        <authorList>
            <person name="Burstein D."/>
            <person name="Amaro F."/>
            <person name="Zusman T."/>
            <person name="Lifshitz Z."/>
            <person name="Cohen O."/>
            <person name="Gilbert J.A."/>
            <person name="Pupko T."/>
            <person name="Shuman H.A."/>
            <person name="Segal G."/>
        </authorList>
    </citation>
    <scope>NUCLEOTIDE SEQUENCE [LARGE SCALE GENOMIC DNA]</scope>
    <source>
        <strain evidence="11 13">SC-18-C9</strain>
    </source>
</reference>
<feature type="transmembrane region" description="Helical" evidence="9">
    <location>
        <begin position="360"/>
        <end position="380"/>
    </location>
</feature>
<organism evidence="12 14">
    <name type="scientific">Legionella steigerwaltii</name>
    <dbReference type="NCBI Taxonomy" id="460"/>
    <lineage>
        <taxon>Bacteria</taxon>
        <taxon>Pseudomonadati</taxon>
        <taxon>Pseudomonadota</taxon>
        <taxon>Gammaproteobacteria</taxon>
        <taxon>Legionellales</taxon>
        <taxon>Legionellaceae</taxon>
        <taxon>Legionella</taxon>
    </lineage>
</organism>
<keyword evidence="5 9" id="KW-0812">Transmembrane</keyword>
<dbReference type="Gene3D" id="1.20.1250.20">
    <property type="entry name" value="MFS general substrate transporter like domains"/>
    <property type="match status" value="2"/>
</dbReference>
<dbReference type="PANTHER" id="PTHR43528:SF7">
    <property type="entry name" value="MFS TRANSPORTER"/>
    <property type="match status" value="1"/>
</dbReference>
<feature type="transmembrane region" description="Helical" evidence="9">
    <location>
        <begin position="180"/>
        <end position="199"/>
    </location>
</feature>
<keyword evidence="3" id="KW-0813">Transport</keyword>
<comment type="similarity">
    <text evidence="2">Belongs to the major facilitator superfamily. Metabolite:H+ Symporter (MHS) family (TC 2.A.1.6) family.</text>
</comment>
<dbReference type="InterPro" id="IPR011701">
    <property type="entry name" value="MFS"/>
</dbReference>
<feature type="transmembrane region" description="Helical" evidence="9">
    <location>
        <begin position="234"/>
        <end position="258"/>
    </location>
</feature>
<feature type="transmembrane region" description="Helical" evidence="9">
    <location>
        <begin position="145"/>
        <end position="168"/>
    </location>
</feature>
<dbReference type="OrthoDB" id="3690818at2"/>
<dbReference type="EMBL" id="UGOY01000001">
    <property type="protein sequence ID" value="STY24170.1"/>
    <property type="molecule type" value="Genomic_DNA"/>
</dbReference>
<evidence type="ECO:0000313" key="13">
    <source>
        <dbReference type="Proteomes" id="UP000054820"/>
    </source>
</evidence>
<feature type="transmembrane region" description="Helical" evidence="9">
    <location>
        <begin position="12"/>
        <end position="33"/>
    </location>
</feature>
<dbReference type="PROSITE" id="PS00217">
    <property type="entry name" value="SUGAR_TRANSPORT_2"/>
    <property type="match status" value="1"/>
</dbReference>
<dbReference type="STRING" id="460.Lstg_1208"/>
<gene>
    <name evidence="12" type="primary">proP_2</name>
    <name evidence="11" type="ORF">Lstg_1208</name>
    <name evidence="12" type="ORF">NCTC11991_02786</name>
</gene>
<keyword evidence="6" id="KW-0769">Symport</keyword>
<protein>
    <submittedName>
        <fullName evidence="12">Major facilitator family transporter</fullName>
    </submittedName>
</protein>
<dbReference type="PROSITE" id="PS50850">
    <property type="entry name" value="MFS"/>
    <property type="match status" value="1"/>
</dbReference>
<evidence type="ECO:0000256" key="5">
    <source>
        <dbReference type="ARBA" id="ARBA00022692"/>
    </source>
</evidence>
<feature type="transmembrane region" description="Helical" evidence="9">
    <location>
        <begin position="80"/>
        <end position="101"/>
    </location>
</feature>
<dbReference type="Proteomes" id="UP000054820">
    <property type="component" value="Unassembled WGS sequence"/>
</dbReference>
<feature type="transmembrane region" description="Helical" evidence="9">
    <location>
        <begin position="299"/>
        <end position="319"/>
    </location>
</feature>
<feature type="transmembrane region" description="Helical" evidence="9">
    <location>
        <begin position="392"/>
        <end position="409"/>
    </location>
</feature>
<dbReference type="Pfam" id="PF07690">
    <property type="entry name" value="MFS_1"/>
    <property type="match status" value="1"/>
</dbReference>
<reference evidence="12 14" key="2">
    <citation type="submission" date="2018-06" db="EMBL/GenBank/DDBJ databases">
        <authorList>
            <consortium name="Pathogen Informatics"/>
            <person name="Doyle S."/>
        </authorList>
    </citation>
    <scope>NUCLEOTIDE SEQUENCE [LARGE SCALE GENOMIC DNA]</scope>
    <source>
        <strain evidence="12 14">NCTC11991</strain>
    </source>
</reference>
<evidence type="ECO:0000256" key="3">
    <source>
        <dbReference type="ARBA" id="ARBA00022448"/>
    </source>
</evidence>
<dbReference type="GO" id="GO:0005886">
    <property type="term" value="C:plasma membrane"/>
    <property type="evidence" value="ECO:0007669"/>
    <property type="project" value="UniProtKB-SubCell"/>
</dbReference>
<dbReference type="InterPro" id="IPR020846">
    <property type="entry name" value="MFS_dom"/>
</dbReference>
<evidence type="ECO:0000256" key="2">
    <source>
        <dbReference type="ARBA" id="ARBA00008240"/>
    </source>
</evidence>